<dbReference type="AlphaFoldDB" id="A0A6C0K5X7"/>
<evidence type="ECO:0000313" key="1">
    <source>
        <dbReference type="EMBL" id="QHU12561.1"/>
    </source>
</evidence>
<sequence>MEEVQMARSPYKKKKFLALCVKQSGYTIVVVDLNEDV</sequence>
<dbReference type="EMBL" id="MN740808">
    <property type="protein sequence ID" value="QHU12561.1"/>
    <property type="molecule type" value="Genomic_DNA"/>
</dbReference>
<accession>A0A6C0K5X7</accession>
<reference evidence="1" key="1">
    <citation type="journal article" date="2020" name="Nature">
        <title>Giant virus diversity and host interactions through global metagenomics.</title>
        <authorList>
            <person name="Schulz F."/>
            <person name="Roux S."/>
            <person name="Paez-Espino D."/>
            <person name="Jungbluth S."/>
            <person name="Walsh D.A."/>
            <person name="Denef V.J."/>
            <person name="McMahon K.D."/>
            <person name="Konstantinidis K.T."/>
            <person name="Eloe-Fadrosh E.A."/>
            <person name="Kyrpides N.C."/>
            <person name="Woyke T."/>
        </authorList>
    </citation>
    <scope>NUCLEOTIDE SEQUENCE</scope>
    <source>
        <strain evidence="1">GVMAG-S-1101172-89</strain>
    </source>
</reference>
<name>A0A6C0K5X7_9ZZZZ</name>
<proteinExistence type="predicted"/>
<organism evidence="1">
    <name type="scientific">viral metagenome</name>
    <dbReference type="NCBI Taxonomy" id="1070528"/>
    <lineage>
        <taxon>unclassified sequences</taxon>
        <taxon>metagenomes</taxon>
        <taxon>organismal metagenomes</taxon>
    </lineage>
</organism>
<protein>
    <submittedName>
        <fullName evidence="1">Uncharacterized protein</fullName>
    </submittedName>
</protein>